<name>A0A5D4KC75_9BACI</name>
<dbReference type="Pfam" id="PF13527">
    <property type="entry name" value="Acetyltransf_9"/>
    <property type="match status" value="1"/>
</dbReference>
<organism evidence="2 3">
    <name type="scientific">Rossellomorea vietnamensis</name>
    <dbReference type="NCBI Taxonomy" id="218284"/>
    <lineage>
        <taxon>Bacteria</taxon>
        <taxon>Bacillati</taxon>
        <taxon>Bacillota</taxon>
        <taxon>Bacilli</taxon>
        <taxon>Bacillales</taxon>
        <taxon>Bacillaceae</taxon>
        <taxon>Rossellomorea</taxon>
    </lineage>
</organism>
<accession>A0A5D4KC75</accession>
<keyword evidence="2" id="KW-0808">Transferase</keyword>
<protein>
    <submittedName>
        <fullName evidence="2">GNAT family N-acetyltransferase</fullName>
    </submittedName>
</protein>
<proteinExistence type="predicted"/>
<gene>
    <name evidence="2" type="ORF">FZC79_14785</name>
</gene>
<dbReference type="SUPFAM" id="SSF55729">
    <property type="entry name" value="Acyl-CoA N-acyltransferases (Nat)"/>
    <property type="match status" value="1"/>
</dbReference>
<evidence type="ECO:0000313" key="2">
    <source>
        <dbReference type="EMBL" id="TYR74350.1"/>
    </source>
</evidence>
<feature type="domain" description="N-acetyltransferase" evidence="1">
    <location>
        <begin position="1"/>
        <end position="142"/>
    </location>
</feature>
<dbReference type="CDD" id="cd04301">
    <property type="entry name" value="NAT_SF"/>
    <property type="match status" value="1"/>
</dbReference>
<dbReference type="AlphaFoldDB" id="A0A5D4KC75"/>
<dbReference type="PROSITE" id="PS51186">
    <property type="entry name" value="GNAT"/>
    <property type="match status" value="1"/>
</dbReference>
<dbReference type="InterPro" id="IPR016181">
    <property type="entry name" value="Acyl_CoA_acyltransferase"/>
</dbReference>
<dbReference type="InterPro" id="IPR000182">
    <property type="entry name" value="GNAT_dom"/>
</dbReference>
<evidence type="ECO:0000259" key="1">
    <source>
        <dbReference type="PROSITE" id="PS51186"/>
    </source>
</evidence>
<dbReference type="GO" id="GO:0016747">
    <property type="term" value="F:acyltransferase activity, transferring groups other than amino-acyl groups"/>
    <property type="evidence" value="ECO:0007669"/>
    <property type="project" value="InterPro"/>
</dbReference>
<sequence>MKIEQVFDYHINDELRSKLQNLLIECFSDGYPQERIYFKQVPHFRFVARDGHDQLVGQVGLDYRVMNLNGTPIRVLGVIDLCVSKTNRSQGIGTLLLDKIEDFCEGKSVDFILLFADNKKLYSNAGFKSVNNQCKWLQIDDENQTTHGIGNERINELMIKEVGSIKWEDGNIDLLGYLY</sequence>
<comment type="caution">
    <text evidence="2">The sequence shown here is derived from an EMBL/GenBank/DDBJ whole genome shotgun (WGS) entry which is preliminary data.</text>
</comment>
<dbReference type="EMBL" id="VTEH01000012">
    <property type="protein sequence ID" value="TYR74350.1"/>
    <property type="molecule type" value="Genomic_DNA"/>
</dbReference>
<dbReference type="Gene3D" id="3.40.630.30">
    <property type="match status" value="1"/>
</dbReference>
<dbReference type="RefSeq" id="WP_148947571.1">
    <property type="nucleotide sequence ID" value="NZ_VTEH01000012.1"/>
</dbReference>
<reference evidence="2 3" key="1">
    <citation type="submission" date="2019-08" db="EMBL/GenBank/DDBJ databases">
        <title>Bacillus genomes from the desert of Cuatro Cienegas, Coahuila.</title>
        <authorList>
            <person name="Olmedo-Alvarez G."/>
        </authorList>
    </citation>
    <scope>NUCLEOTIDE SEQUENCE [LARGE SCALE GENOMIC DNA]</scope>
    <source>
        <strain evidence="2 3">CH40_1T</strain>
    </source>
</reference>
<dbReference type="Proteomes" id="UP000323317">
    <property type="component" value="Unassembled WGS sequence"/>
</dbReference>
<evidence type="ECO:0000313" key="3">
    <source>
        <dbReference type="Proteomes" id="UP000323317"/>
    </source>
</evidence>